<proteinExistence type="predicted"/>
<keyword evidence="1" id="KW-0812">Transmembrane</keyword>
<gene>
    <name evidence="2" type="ORF">METZ01_LOCUS362056</name>
</gene>
<sequence>MNAASFEKWVKLLFVSLGIILTVTIAFSTLGYISNSKVHYANFALGIMVLSALYGVLNLFDEFRKNSYQRIFFFRSGLLLIGATLAIVGAAFVRVNALRLDQIHPFFEDFDFYMGMVLLTGVLLLTWFHWGLILTSLIALTVIYFFFGQ</sequence>
<feature type="transmembrane region" description="Helical" evidence="1">
    <location>
        <begin position="40"/>
        <end position="60"/>
    </location>
</feature>
<keyword evidence="1" id="KW-1133">Transmembrane helix</keyword>
<dbReference type="EMBL" id="UINC01129056">
    <property type="protein sequence ID" value="SVD09202.1"/>
    <property type="molecule type" value="Genomic_DNA"/>
</dbReference>
<evidence type="ECO:0000313" key="2">
    <source>
        <dbReference type="EMBL" id="SVD09202.1"/>
    </source>
</evidence>
<keyword evidence="1" id="KW-0472">Membrane</keyword>
<reference evidence="2" key="1">
    <citation type="submission" date="2018-05" db="EMBL/GenBank/DDBJ databases">
        <authorList>
            <person name="Lanie J.A."/>
            <person name="Ng W.-L."/>
            <person name="Kazmierczak K.M."/>
            <person name="Andrzejewski T.M."/>
            <person name="Davidsen T.M."/>
            <person name="Wayne K.J."/>
            <person name="Tettelin H."/>
            <person name="Glass J.I."/>
            <person name="Rusch D."/>
            <person name="Podicherti R."/>
            <person name="Tsui H.-C.T."/>
            <person name="Winkler M.E."/>
        </authorList>
    </citation>
    <scope>NUCLEOTIDE SEQUENCE</scope>
</reference>
<name>A0A382SHZ4_9ZZZZ</name>
<organism evidence="2">
    <name type="scientific">marine metagenome</name>
    <dbReference type="NCBI Taxonomy" id="408172"/>
    <lineage>
        <taxon>unclassified sequences</taxon>
        <taxon>metagenomes</taxon>
        <taxon>ecological metagenomes</taxon>
    </lineage>
</organism>
<feature type="transmembrane region" description="Helical" evidence="1">
    <location>
        <begin position="113"/>
        <end position="146"/>
    </location>
</feature>
<evidence type="ECO:0000256" key="1">
    <source>
        <dbReference type="SAM" id="Phobius"/>
    </source>
</evidence>
<feature type="transmembrane region" description="Helical" evidence="1">
    <location>
        <begin position="12"/>
        <end position="34"/>
    </location>
</feature>
<dbReference type="AlphaFoldDB" id="A0A382SHZ4"/>
<accession>A0A382SHZ4</accession>
<feature type="transmembrane region" description="Helical" evidence="1">
    <location>
        <begin position="72"/>
        <end position="93"/>
    </location>
</feature>
<feature type="non-terminal residue" evidence="2">
    <location>
        <position position="149"/>
    </location>
</feature>
<protein>
    <submittedName>
        <fullName evidence="2">Uncharacterized protein</fullName>
    </submittedName>
</protein>